<evidence type="ECO:0000256" key="2">
    <source>
        <dbReference type="ARBA" id="ARBA00022679"/>
    </source>
</evidence>
<feature type="domain" description="L,D-TPase catalytic" evidence="8">
    <location>
        <begin position="352"/>
        <end position="471"/>
    </location>
</feature>
<dbReference type="AlphaFoldDB" id="A0A9D2QL52"/>
<name>A0A9D2QL52_9FIRM</name>
<dbReference type="GO" id="GO:0018104">
    <property type="term" value="P:peptidoglycan-protein cross-linking"/>
    <property type="evidence" value="ECO:0007669"/>
    <property type="project" value="TreeGrafter"/>
</dbReference>
<dbReference type="PROSITE" id="PS52029">
    <property type="entry name" value="LD_TPASE"/>
    <property type="match status" value="1"/>
</dbReference>
<dbReference type="CDD" id="cd16913">
    <property type="entry name" value="YkuD_like"/>
    <property type="match status" value="1"/>
</dbReference>
<dbReference type="GO" id="GO:0071972">
    <property type="term" value="F:peptidoglycan L,D-transpeptidase activity"/>
    <property type="evidence" value="ECO:0007669"/>
    <property type="project" value="TreeGrafter"/>
</dbReference>
<evidence type="ECO:0000256" key="1">
    <source>
        <dbReference type="ARBA" id="ARBA00004752"/>
    </source>
</evidence>
<proteinExistence type="predicted"/>
<dbReference type="SUPFAM" id="SSF143985">
    <property type="entry name" value="L,D-transpeptidase pre-catalytic domain-like"/>
    <property type="match status" value="1"/>
</dbReference>
<dbReference type="EMBL" id="DWVS01000366">
    <property type="protein sequence ID" value="HJC89148.1"/>
    <property type="molecule type" value="Genomic_DNA"/>
</dbReference>
<keyword evidence="7" id="KW-1133">Transmembrane helix</keyword>
<evidence type="ECO:0000313" key="10">
    <source>
        <dbReference type="Proteomes" id="UP000823922"/>
    </source>
</evidence>
<evidence type="ECO:0000256" key="3">
    <source>
        <dbReference type="ARBA" id="ARBA00022960"/>
    </source>
</evidence>
<keyword evidence="7" id="KW-0472">Membrane</keyword>
<dbReference type="SUPFAM" id="SSF141523">
    <property type="entry name" value="L,D-transpeptidase catalytic domain-like"/>
    <property type="match status" value="1"/>
</dbReference>
<dbReference type="PANTHER" id="PTHR30582:SF33">
    <property type="entry name" value="EXPORTED PROTEIN"/>
    <property type="match status" value="1"/>
</dbReference>
<keyword evidence="2" id="KW-0808">Transferase</keyword>
<keyword evidence="7" id="KW-0812">Transmembrane</keyword>
<dbReference type="GO" id="GO:0008360">
    <property type="term" value="P:regulation of cell shape"/>
    <property type="evidence" value="ECO:0007669"/>
    <property type="project" value="UniProtKB-UniRule"/>
</dbReference>
<feature type="transmembrane region" description="Helical" evidence="7">
    <location>
        <begin position="21"/>
        <end position="48"/>
    </location>
</feature>
<reference evidence="9" key="2">
    <citation type="submission" date="2021-04" db="EMBL/GenBank/DDBJ databases">
        <authorList>
            <person name="Gilroy R."/>
        </authorList>
    </citation>
    <scope>NUCLEOTIDE SEQUENCE</scope>
    <source>
        <strain evidence="9">ChiBcec1-1630</strain>
    </source>
</reference>
<gene>
    <name evidence="9" type="ORF">H9926_14190</name>
</gene>
<dbReference type="Pfam" id="PF03734">
    <property type="entry name" value="YkuD"/>
    <property type="match status" value="1"/>
</dbReference>
<comment type="pathway">
    <text evidence="1 6">Cell wall biogenesis; peptidoglycan biosynthesis.</text>
</comment>
<evidence type="ECO:0000313" key="9">
    <source>
        <dbReference type="EMBL" id="HJC89148.1"/>
    </source>
</evidence>
<dbReference type="InterPro" id="IPR038063">
    <property type="entry name" value="Transpep_catalytic_dom"/>
</dbReference>
<evidence type="ECO:0000256" key="6">
    <source>
        <dbReference type="PROSITE-ProRule" id="PRU01373"/>
    </source>
</evidence>
<dbReference type="PANTHER" id="PTHR30582">
    <property type="entry name" value="L,D-TRANSPEPTIDASE"/>
    <property type="match status" value="1"/>
</dbReference>
<dbReference type="Gene3D" id="2.40.440.10">
    <property type="entry name" value="L,D-transpeptidase catalytic domain-like"/>
    <property type="match status" value="1"/>
</dbReference>
<sequence>MKKSKNKRAAGKRGGLLRRAISAAAIAAGALALIYLAGSFFFAGHYFWRTEIDGTDVSFRSRERVREECLNPEIYYELVITGRDEMEDVLTPAELGMSYVFDDTLDRFSAQMSGWAWPKMFFSSSTCELPRVVTYEDDALEKRLRESPFFDPDHIRKPRDAKISEYEAGSGYSIIPEDSGTVLDFEKVKEAAGKALKELEEELDLREGGFYSDADVKSDDPGLKRALETANRYAGAEIIYRWNGEEEVIDGSLISTWITIDGDEVHLDEEAVREHVNGLAKKHDTFGREREFTASDGTLHRLKGSYGWWTNRVGETQELLSSIENGERLEKEPLYFSRGYAEGPAGEDIGNSYVEIDLGGQHLYLYIDGKKILESDLVSGNVARGYATPAGVYGLTYKERNATLTGETYATPVKYWMPFNGNIGMHDASWRKEFGGEIYRTNGSHGCINLPEEIAETIYGYVEQGFPVVCYD</sequence>
<keyword evidence="4 6" id="KW-0573">Peptidoglycan synthesis</keyword>
<protein>
    <submittedName>
        <fullName evidence="9">L,D-transpeptidase/peptidoglycan binding protein</fullName>
    </submittedName>
</protein>
<evidence type="ECO:0000256" key="4">
    <source>
        <dbReference type="ARBA" id="ARBA00022984"/>
    </source>
</evidence>
<accession>A0A9D2QL52</accession>
<dbReference type="InterPro" id="IPR005490">
    <property type="entry name" value="LD_TPept_cat_dom"/>
</dbReference>
<evidence type="ECO:0000256" key="5">
    <source>
        <dbReference type="ARBA" id="ARBA00023316"/>
    </source>
</evidence>
<evidence type="ECO:0000256" key="7">
    <source>
        <dbReference type="SAM" id="Phobius"/>
    </source>
</evidence>
<dbReference type="Gene3D" id="3.10.20.800">
    <property type="match status" value="1"/>
</dbReference>
<dbReference type="InterPro" id="IPR050979">
    <property type="entry name" value="LD-transpeptidase"/>
</dbReference>
<evidence type="ECO:0000259" key="8">
    <source>
        <dbReference type="PROSITE" id="PS52029"/>
    </source>
</evidence>
<keyword evidence="5 6" id="KW-0961">Cell wall biogenesis/degradation</keyword>
<feature type="active site" description="Proton donor/acceptor" evidence="6">
    <location>
        <position position="426"/>
    </location>
</feature>
<dbReference type="InterPro" id="IPR038054">
    <property type="entry name" value="LD_TPept-like_central_sf"/>
</dbReference>
<feature type="active site" description="Nucleophile" evidence="6">
    <location>
        <position position="447"/>
    </location>
</feature>
<dbReference type="GO" id="GO:0016740">
    <property type="term" value="F:transferase activity"/>
    <property type="evidence" value="ECO:0007669"/>
    <property type="project" value="UniProtKB-KW"/>
</dbReference>
<dbReference type="GO" id="GO:0071555">
    <property type="term" value="P:cell wall organization"/>
    <property type="evidence" value="ECO:0007669"/>
    <property type="project" value="UniProtKB-UniRule"/>
</dbReference>
<reference evidence="9" key="1">
    <citation type="journal article" date="2021" name="PeerJ">
        <title>Extensive microbial diversity within the chicken gut microbiome revealed by metagenomics and culture.</title>
        <authorList>
            <person name="Gilroy R."/>
            <person name="Ravi A."/>
            <person name="Getino M."/>
            <person name="Pursley I."/>
            <person name="Horton D.L."/>
            <person name="Alikhan N.F."/>
            <person name="Baker D."/>
            <person name="Gharbi K."/>
            <person name="Hall N."/>
            <person name="Watson M."/>
            <person name="Adriaenssens E.M."/>
            <person name="Foster-Nyarko E."/>
            <person name="Jarju S."/>
            <person name="Secka A."/>
            <person name="Antonio M."/>
            <person name="Oren A."/>
            <person name="Chaudhuri R.R."/>
            <person name="La Ragione R."/>
            <person name="Hildebrand F."/>
            <person name="Pallen M.J."/>
        </authorList>
    </citation>
    <scope>NUCLEOTIDE SEQUENCE</scope>
    <source>
        <strain evidence="9">ChiBcec1-1630</strain>
    </source>
</reference>
<dbReference type="GO" id="GO:0005576">
    <property type="term" value="C:extracellular region"/>
    <property type="evidence" value="ECO:0007669"/>
    <property type="project" value="TreeGrafter"/>
</dbReference>
<comment type="caution">
    <text evidence="9">The sequence shown here is derived from an EMBL/GenBank/DDBJ whole genome shotgun (WGS) entry which is preliminary data.</text>
</comment>
<organism evidence="9 10">
    <name type="scientific">Candidatus Eisenbergiella intestinigallinarum</name>
    <dbReference type="NCBI Taxonomy" id="2838549"/>
    <lineage>
        <taxon>Bacteria</taxon>
        <taxon>Bacillati</taxon>
        <taxon>Bacillota</taxon>
        <taxon>Clostridia</taxon>
        <taxon>Lachnospirales</taxon>
        <taxon>Lachnospiraceae</taxon>
        <taxon>Eisenbergiella</taxon>
    </lineage>
</organism>
<dbReference type="Proteomes" id="UP000823922">
    <property type="component" value="Unassembled WGS sequence"/>
</dbReference>
<keyword evidence="3 6" id="KW-0133">Cell shape</keyword>